<organism evidence="1 2">
    <name type="scientific">Bauhinia variegata</name>
    <name type="common">Purple orchid tree</name>
    <name type="synonym">Phanera variegata</name>
    <dbReference type="NCBI Taxonomy" id="167791"/>
    <lineage>
        <taxon>Eukaryota</taxon>
        <taxon>Viridiplantae</taxon>
        <taxon>Streptophyta</taxon>
        <taxon>Embryophyta</taxon>
        <taxon>Tracheophyta</taxon>
        <taxon>Spermatophyta</taxon>
        <taxon>Magnoliopsida</taxon>
        <taxon>eudicotyledons</taxon>
        <taxon>Gunneridae</taxon>
        <taxon>Pentapetalae</taxon>
        <taxon>rosids</taxon>
        <taxon>fabids</taxon>
        <taxon>Fabales</taxon>
        <taxon>Fabaceae</taxon>
        <taxon>Cercidoideae</taxon>
        <taxon>Cercideae</taxon>
        <taxon>Bauhiniinae</taxon>
        <taxon>Bauhinia</taxon>
    </lineage>
</organism>
<accession>A0ACB9PDJ3</accession>
<dbReference type="Proteomes" id="UP000828941">
    <property type="component" value="Chromosome 4"/>
</dbReference>
<comment type="caution">
    <text evidence="1">The sequence shown here is derived from an EMBL/GenBank/DDBJ whole genome shotgun (WGS) entry which is preliminary data.</text>
</comment>
<reference evidence="1 2" key="1">
    <citation type="journal article" date="2022" name="DNA Res.">
        <title>Chromosomal-level genome assembly of the orchid tree Bauhinia variegata (Leguminosae; Cercidoideae) supports the allotetraploid origin hypothesis of Bauhinia.</title>
        <authorList>
            <person name="Zhong Y."/>
            <person name="Chen Y."/>
            <person name="Zheng D."/>
            <person name="Pang J."/>
            <person name="Liu Y."/>
            <person name="Luo S."/>
            <person name="Meng S."/>
            <person name="Qian L."/>
            <person name="Wei D."/>
            <person name="Dai S."/>
            <person name="Zhou R."/>
        </authorList>
    </citation>
    <scope>NUCLEOTIDE SEQUENCE [LARGE SCALE GENOMIC DNA]</scope>
    <source>
        <strain evidence="1">BV-YZ2020</strain>
    </source>
</reference>
<name>A0ACB9PDJ3_BAUVA</name>
<sequence length="167" mass="18903">MSCLLLKTFYALLVLSFHRGSVGLKQATEGAEVKCIERERQALLKFKQGFKDDGGMLSTWRDDGNGDCCQWRGIQCNNETGQVEILNLRVSDEEEYTLSGEINPSLVGLQHITYLDLSSNYLITGHIPKFISFFSNLIYLNLSHCHRFLINLEVSHSCNILILNITT</sequence>
<keyword evidence="2" id="KW-1185">Reference proteome</keyword>
<gene>
    <name evidence="1" type="ORF">L6164_007735</name>
</gene>
<evidence type="ECO:0000313" key="1">
    <source>
        <dbReference type="EMBL" id="KAI4346872.1"/>
    </source>
</evidence>
<dbReference type="EMBL" id="CM039429">
    <property type="protein sequence ID" value="KAI4346872.1"/>
    <property type="molecule type" value="Genomic_DNA"/>
</dbReference>
<evidence type="ECO:0000313" key="2">
    <source>
        <dbReference type="Proteomes" id="UP000828941"/>
    </source>
</evidence>
<proteinExistence type="predicted"/>
<protein>
    <submittedName>
        <fullName evidence="1">Uncharacterized protein</fullName>
    </submittedName>
</protein>